<evidence type="ECO:0000256" key="2">
    <source>
        <dbReference type="ARBA" id="ARBA00022833"/>
    </source>
</evidence>
<protein>
    <recommendedName>
        <fullName evidence="7">DM domain-containing protein</fullName>
    </recommendedName>
</protein>
<proteinExistence type="predicted"/>
<evidence type="ECO:0000256" key="5">
    <source>
        <dbReference type="PROSITE-ProRule" id="PRU00070"/>
    </source>
</evidence>
<feature type="compositionally biased region" description="Polar residues" evidence="6">
    <location>
        <begin position="77"/>
        <end position="92"/>
    </location>
</feature>
<name>A0A7R9KJ85_9ACAR</name>
<dbReference type="GO" id="GO:0046872">
    <property type="term" value="F:metal ion binding"/>
    <property type="evidence" value="ECO:0007669"/>
    <property type="project" value="UniProtKB-KW"/>
</dbReference>
<dbReference type="SMART" id="SM00301">
    <property type="entry name" value="DM"/>
    <property type="match status" value="1"/>
</dbReference>
<evidence type="ECO:0000256" key="3">
    <source>
        <dbReference type="ARBA" id="ARBA00023125"/>
    </source>
</evidence>
<organism evidence="8">
    <name type="scientific">Medioppia subpectinata</name>
    <dbReference type="NCBI Taxonomy" id="1979941"/>
    <lineage>
        <taxon>Eukaryota</taxon>
        <taxon>Metazoa</taxon>
        <taxon>Ecdysozoa</taxon>
        <taxon>Arthropoda</taxon>
        <taxon>Chelicerata</taxon>
        <taxon>Arachnida</taxon>
        <taxon>Acari</taxon>
        <taxon>Acariformes</taxon>
        <taxon>Sarcoptiformes</taxon>
        <taxon>Oribatida</taxon>
        <taxon>Brachypylina</taxon>
        <taxon>Oppioidea</taxon>
        <taxon>Oppiidae</taxon>
        <taxon>Medioppia</taxon>
    </lineage>
</organism>
<feature type="DNA-binding region" description="DM" evidence="5">
    <location>
        <begin position="19"/>
        <end position="65"/>
    </location>
</feature>
<dbReference type="InterPro" id="IPR036407">
    <property type="entry name" value="DM_DNA-bd_sf"/>
</dbReference>
<gene>
    <name evidence="8" type="ORF">OSB1V03_LOCUS4431</name>
</gene>
<dbReference type="GO" id="GO:0006355">
    <property type="term" value="P:regulation of DNA-templated transcription"/>
    <property type="evidence" value="ECO:0007669"/>
    <property type="project" value="InterPro"/>
</dbReference>
<dbReference type="EMBL" id="OC856588">
    <property type="protein sequence ID" value="CAD7623984.1"/>
    <property type="molecule type" value="Genomic_DNA"/>
</dbReference>
<accession>A0A7R9KJ85</accession>
<dbReference type="Gene3D" id="4.10.1040.10">
    <property type="entry name" value="DM DNA-binding domain"/>
    <property type="match status" value="1"/>
</dbReference>
<dbReference type="InterPro" id="IPR001275">
    <property type="entry name" value="DM_DNA-bd"/>
</dbReference>
<dbReference type="EMBL" id="CAJPIZ010002013">
    <property type="protein sequence ID" value="CAG2104414.1"/>
    <property type="molecule type" value="Genomic_DNA"/>
</dbReference>
<feature type="compositionally biased region" description="Low complexity" evidence="6">
    <location>
        <begin position="138"/>
        <end position="147"/>
    </location>
</feature>
<reference evidence="8" key="1">
    <citation type="submission" date="2020-11" db="EMBL/GenBank/DDBJ databases">
        <authorList>
            <person name="Tran Van P."/>
        </authorList>
    </citation>
    <scope>NUCLEOTIDE SEQUENCE</scope>
</reference>
<evidence type="ECO:0000256" key="4">
    <source>
        <dbReference type="ARBA" id="ARBA00023242"/>
    </source>
</evidence>
<evidence type="ECO:0000259" key="7">
    <source>
        <dbReference type="PROSITE" id="PS50809"/>
    </source>
</evidence>
<dbReference type="GO" id="GO:0005634">
    <property type="term" value="C:nucleus"/>
    <property type="evidence" value="ECO:0007669"/>
    <property type="project" value="UniProtKB-SubCell"/>
</dbReference>
<comment type="subcellular location">
    <subcellularLocation>
        <location evidence="5">Nucleus</location>
    </subcellularLocation>
</comment>
<dbReference type="SUPFAM" id="SSF82927">
    <property type="entry name" value="Cysteine-rich DNA binding domain, (DM domain)"/>
    <property type="match status" value="1"/>
</dbReference>
<evidence type="ECO:0000256" key="1">
    <source>
        <dbReference type="ARBA" id="ARBA00022723"/>
    </source>
</evidence>
<keyword evidence="9" id="KW-1185">Reference proteome</keyword>
<dbReference type="Proteomes" id="UP000759131">
    <property type="component" value="Unassembled WGS sequence"/>
</dbReference>
<feature type="region of interest" description="Disordered" evidence="6">
    <location>
        <begin position="65"/>
        <end position="147"/>
    </location>
</feature>
<feature type="compositionally biased region" description="Basic residues" evidence="6">
    <location>
        <begin position="120"/>
        <end position="136"/>
    </location>
</feature>
<evidence type="ECO:0000313" key="9">
    <source>
        <dbReference type="Proteomes" id="UP000759131"/>
    </source>
</evidence>
<evidence type="ECO:0000313" key="8">
    <source>
        <dbReference type="EMBL" id="CAD7623984.1"/>
    </source>
</evidence>
<keyword evidence="1 5" id="KW-0479">Metal-binding</keyword>
<keyword evidence="3 5" id="KW-0238">DNA-binding</keyword>
<evidence type="ECO:0000256" key="6">
    <source>
        <dbReference type="SAM" id="MobiDB-lite"/>
    </source>
</evidence>
<keyword evidence="2 5" id="KW-0862">Zinc</keyword>
<feature type="domain" description="DM" evidence="7">
    <location>
        <begin position="19"/>
        <end position="65"/>
    </location>
</feature>
<dbReference type="AlphaFoldDB" id="A0A7R9KJ85"/>
<dbReference type="Pfam" id="PF00751">
    <property type="entry name" value="DM"/>
    <property type="match status" value="1"/>
</dbReference>
<dbReference type="PROSITE" id="PS50809">
    <property type="entry name" value="DM_2"/>
    <property type="match status" value="1"/>
</dbReference>
<sequence>MKTRKHDSEDTANKVTKMCNRCKAHDISNPFKGHTSCPFSDCRCVKCGDYEEKIRRKKESVQKMRALKTGSADPVLSVTSDGPSNGHKTPVSSRKGVSIAELKRAFTKKHKSAQLNGQRLRGRRPKSSLQSVHKKSVVTDNVNDNNPPQLELILPELPLPDPPLLDPPSPEMVDNNSRTTEATEPVVSGSSAALCGQYLKACEQLSIELAMTTLTPEQIIACLKYTAIRDCLGDIGMAVKKIAIANQEMSFGTAFNIQNPIQSNGVVGGGGDTTGRSNGHVANTSATSARRLCSTVNGNFKPNDAVNYSPSFTPIRNNH</sequence>
<dbReference type="GO" id="GO:0043565">
    <property type="term" value="F:sequence-specific DNA binding"/>
    <property type="evidence" value="ECO:0007669"/>
    <property type="project" value="InterPro"/>
</dbReference>
<keyword evidence="4 5" id="KW-0539">Nucleus</keyword>